<sequence length="358" mass="39319">MSKFSEANFRLLRVSKTRALQLMLLLSKQDVEWFTDVAFQQVLTMLQPLIQARVEYHAQGISSKQLQPQRSTRTGSAMVARAVAAAKASTSNSPTPSSTSAIQTPSSSSSSAAVAAGSPSGAANDEDDALDGLEDLGMVLGGEDLQQQQQQQETDSTTTNSRRRRRVGGIRASMPTPRFRVRFGFRDHMASERGAMSVLVKRKNLGFKIKSEQQDEEGKTGVLAHDGEAQGDDGVRILQEEEDEDALVRRLLHQTSRVQDDEGAREEEEGEEEEGEEGPEGEAAQHRKKRARPSSDAEKSGGVDYKPTLEVAYQPLRMFPMTLYIVIRAEPEISFAEPFIATSPLPDDDDDLLPADII</sequence>
<evidence type="ECO:0000256" key="1">
    <source>
        <dbReference type="SAM" id="MobiDB-lite"/>
    </source>
</evidence>
<accession>A0A9P6Q756</accession>
<dbReference type="AlphaFoldDB" id="A0A9P6Q756"/>
<feature type="compositionally biased region" description="Polar residues" evidence="1">
    <location>
        <begin position="60"/>
        <end position="75"/>
    </location>
</feature>
<proteinExistence type="predicted"/>
<feature type="compositionally biased region" description="Acidic residues" evidence="1">
    <location>
        <begin position="261"/>
        <end position="280"/>
    </location>
</feature>
<keyword evidence="3" id="KW-1185">Reference proteome</keyword>
<gene>
    <name evidence="2" type="ORF">DFQ27_003310</name>
</gene>
<evidence type="ECO:0000313" key="2">
    <source>
        <dbReference type="EMBL" id="KAG0260830.1"/>
    </source>
</evidence>
<dbReference type="EMBL" id="JAAAJB010000236">
    <property type="protein sequence ID" value="KAG0260830.1"/>
    <property type="molecule type" value="Genomic_DNA"/>
</dbReference>
<protein>
    <submittedName>
        <fullName evidence="2">Uncharacterized protein</fullName>
    </submittedName>
</protein>
<dbReference type="OrthoDB" id="5374757at2759"/>
<dbReference type="Proteomes" id="UP000807716">
    <property type="component" value="Unassembled WGS sequence"/>
</dbReference>
<reference evidence="2" key="1">
    <citation type="journal article" date="2020" name="Fungal Divers.">
        <title>Resolving the Mortierellaceae phylogeny through synthesis of multi-gene phylogenetics and phylogenomics.</title>
        <authorList>
            <person name="Vandepol N."/>
            <person name="Liber J."/>
            <person name="Desiro A."/>
            <person name="Na H."/>
            <person name="Kennedy M."/>
            <person name="Barry K."/>
            <person name="Grigoriev I.V."/>
            <person name="Miller A.N."/>
            <person name="O'Donnell K."/>
            <person name="Stajich J.E."/>
            <person name="Bonito G."/>
        </authorList>
    </citation>
    <scope>NUCLEOTIDE SEQUENCE</scope>
    <source>
        <strain evidence="2">BC1065</strain>
    </source>
</reference>
<name>A0A9P6Q756_9FUNG</name>
<feature type="compositionally biased region" description="Low complexity" evidence="1">
    <location>
        <begin position="77"/>
        <end position="123"/>
    </location>
</feature>
<feature type="region of interest" description="Disordered" evidence="1">
    <location>
        <begin position="60"/>
        <end position="129"/>
    </location>
</feature>
<feature type="region of interest" description="Disordered" evidence="1">
    <location>
        <begin position="253"/>
        <end position="303"/>
    </location>
</feature>
<evidence type="ECO:0000313" key="3">
    <source>
        <dbReference type="Proteomes" id="UP000807716"/>
    </source>
</evidence>
<comment type="caution">
    <text evidence="2">The sequence shown here is derived from an EMBL/GenBank/DDBJ whole genome shotgun (WGS) entry which is preliminary data.</text>
</comment>
<feature type="region of interest" description="Disordered" evidence="1">
    <location>
        <begin position="144"/>
        <end position="172"/>
    </location>
</feature>
<feature type="region of interest" description="Disordered" evidence="1">
    <location>
        <begin position="211"/>
        <end position="232"/>
    </location>
</feature>
<organism evidence="2 3">
    <name type="scientific">Actinomortierella ambigua</name>
    <dbReference type="NCBI Taxonomy" id="1343610"/>
    <lineage>
        <taxon>Eukaryota</taxon>
        <taxon>Fungi</taxon>
        <taxon>Fungi incertae sedis</taxon>
        <taxon>Mucoromycota</taxon>
        <taxon>Mortierellomycotina</taxon>
        <taxon>Mortierellomycetes</taxon>
        <taxon>Mortierellales</taxon>
        <taxon>Mortierellaceae</taxon>
        <taxon>Actinomortierella</taxon>
    </lineage>
</organism>